<accession>A0A0M6Y8C3</accession>
<dbReference type="Proteomes" id="UP000048926">
    <property type="component" value="Unassembled WGS sequence"/>
</dbReference>
<keyword evidence="2" id="KW-0238">DNA-binding</keyword>
<dbReference type="AlphaFoldDB" id="A0A0M6Y8C3"/>
<keyword evidence="3" id="KW-0804">Transcription</keyword>
<dbReference type="InterPro" id="IPR036388">
    <property type="entry name" value="WH-like_DNA-bd_sf"/>
</dbReference>
<dbReference type="SMART" id="SM00421">
    <property type="entry name" value="HTH_LUXR"/>
    <property type="match status" value="1"/>
</dbReference>
<dbReference type="GO" id="GO:0003677">
    <property type="term" value="F:DNA binding"/>
    <property type="evidence" value="ECO:0007669"/>
    <property type="project" value="UniProtKB-KW"/>
</dbReference>
<evidence type="ECO:0000313" key="6">
    <source>
        <dbReference type="Proteomes" id="UP000048926"/>
    </source>
</evidence>
<dbReference type="PANTHER" id="PTHR44688:SF16">
    <property type="entry name" value="DNA-BINDING TRANSCRIPTIONAL ACTIVATOR DEVR_DOSR"/>
    <property type="match status" value="1"/>
</dbReference>
<evidence type="ECO:0000313" key="5">
    <source>
        <dbReference type="EMBL" id="CTQ45060.1"/>
    </source>
</evidence>
<keyword evidence="6" id="KW-1185">Reference proteome</keyword>
<dbReference type="Gene3D" id="1.10.10.10">
    <property type="entry name" value="Winged helix-like DNA-binding domain superfamily/Winged helix DNA-binding domain"/>
    <property type="match status" value="1"/>
</dbReference>
<dbReference type="RefSeq" id="WP_023001903.1">
    <property type="nucleotide sequence ID" value="NZ_CXST01000002.1"/>
</dbReference>
<evidence type="ECO:0000259" key="4">
    <source>
        <dbReference type="PROSITE" id="PS50043"/>
    </source>
</evidence>
<gene>
    <name evidence="5" type="primary">narL</name>
    <name evidence="5" type="ORF">LAL4801_03507</name>
</gene>
<dbReference type="STRING" id="187304.B0E33_05805"/>
<sequence length="236" mass="25634">MSTPDGHTTACHIEACLADLGTDRFAQTFVSFVETLGVDQIMVFAIENTQARCLLSWHFSRSVMAGKLAETYLDGWFLKDPLLPDLVASPPQSVTLSRLAEIEGRMSADYRKLFFENPGMLAKTTLLAVGEKLRLFVSLYQSDPAAPLCDPDLARLAGRLALLHFEKASDTDLPPPLAALSERERSVCLGILSGRKAEAIAADLDVAPSTVITYRKRAYAKLGIASRAGLFAICGK</sequence>
<dbReference type="PRINTS" id="PR00038">
    <property type="entry name" value="HTHLUXR"/>
</dbReference>
<name>A0A0M6Y8C3_9HYPH</name>
<dbReference type="SUPFAM" id="SSF46894">
    <property type="entry name" value="C-terminal effector domain of the bipartite response regulators"/>
    <property type="match status" value="1"/>
</dbReference>
<dbReference type="PROSITE" id="PS50043">
    <property type="entry name" value="HTH_LUXR_2"/>
    <property type="match status" value="1"/>
</dbReference>
<dbReference type="CDD" id="cd06170">
    <property type="entry name" value="LuxR_C_like"/>
    <property type="match status" value="1"/>
</dbReference>
<protein>
    <submittedName>
        <fullName evidence="5">Putative transcriptional regulatory protein NarL</fullName>
    </submittedName>
</protein>
<dbReference type="EMBL" id="CXST01000002">
    <property type="protein sequence ID" value="CTQ45060.1"/>
    <property type="molecule type" value="Genomic_DNA"/>
</dbReference>
<evidence type="ECO:0000256" key="2">
    <source>
        <dbReference type="ARBA" id="ARBA00023125"/>
    </source>
</evidence>
<keyword evidence="1" id="KW-0805">Transcription regulation</keyword>
<dbReference type="Pfam" id="PF00196">
    <property type="entry name" value="GerE"/>
    <property type="match status" value="1"/>
</dbReference>
<dbReference type="PROSITE" id="PS00622">
    <property type="entry name" value="HTH_LUXR_1"/>
    <property type="match status" value="1"/>
</dbReference>
<dbReference type="OrthoDB" id="343383at2"/>
<dbReference type="GO" id="GO:0006355">
    <property type="term" value="P:regulation of DNA-templated transcription"/>
    <property type="evidence" value="ECO:0007669"/>
    <property type="project" value="InterPro"/>
</dbReference>
<feature type="domain" description="HTH luxR-type" evidence="4">
    <location>
        <begin position="173"/>
        <end position="236"/>
    </location>
</feature>
<evidence type="ECO:0000256" key="3">
    <source>
        <dbReference type="ARBA" id="ARBA00023163"/>
    </source>
</evidence>
<dbReference type="PANTHER" id="PTHR44688">
    <property type="entry name" value="DNA-BINDING TRANSCRIPTIONAL ACTIVATOR DEVR_DOSR"/>
    <property type="match status" value="1"/>
</dbReference>
<reference evidence="6" key="1">
    <citation type="submission" date="2015-07" db="EMBL/GenBank/DDBJ databases">
        <authorList>
            <person name="Rodrigo-Torres Lidia"/>
            <person name="Arahal R.David."/>
        </authorList>
    </citation>
    <scope>NUCLEOTIDE SEQUENCE [LARGE SCALE GENOMIC DNA]</scope>
    <source>
        <strain evidence="6">CECT 4801</strain>
    </source>
</reference>
<dbReference type="InterPro" id="IPR016032">
    <property type="entry name" value="Sig_transdc_resp-reg_C-effctor"/>
</dbReference>
<organism evidence="5 6">
    <name type="scientific">Roseibium aggregatum</name>
    <dbReference type="NCBI Taxonomy" id="187304"/>
    <lineage>
        <taxon>Bacteria</taxon>
        <taxon>Pseudomonadati</taxon>
        <taxon>Pseudomonadota</taxon>
        <taxon>Alphaproteobacteria</taxon>
        <taxon>Hyphomicrobiales</taxon>
        <taxon>Stappiaceae</taxon>
        <taxon>Roseibium</taxon>
    </lineage>
</organism>
<proteinExistence type="predicted"/>
<evidence type="ECO:0000256" key="1">
    <source>
        <dbReference type="ARBA" id="ARBA00023015"/>
    </source>
</evidence>
<dbReference type="InterPro" id="IPR000792">
    <property type="entry name" value="Tscrpt_reg_LuxR_C"/>
</dbReference>